<evidence type="ECO:0000256" key="3">
    <source>
        <dbReference type="ARBA" id="ARBA00004824"/>
    </source>
</evidence>
<sequence length="304" mass="34527">MIKADYIWFNGKLVKWEEAQIHVLTHTLHYGLGVFEGIRCYNTAKGPAIFRHHEHIERLFKSAHIVYMKIPYTMEEIRQATFETIKANNLKECYIRPIAFYGTGAMGLNPLNNEVNVAIICWEWGAYLGEEGMKKGIRCKISSFNRHHVNVSMTKAKVCGNYVNSQLAKIEAILDGYDEALMLDVDGTVAEGSGENIFIVRKGIIKTPPSLGILEGITRDSVITIAKDLGLEVREEKISRDEVYIADEMFLCGTAAEITPVREVDRRTIGEGKPGPITRKLQEVFFKVVRGEDPKYQHWLDYVE</sequence>
<name>A0A0S3QUF3_THET7</name>
<dbReference type="GO" id="GO:0009097">
    <property type="term" value="P:isoleucine biosynthetic process"/>
    <property type="evidence" value="ECO:0007669"/>
    <property type="project" value="UniProtKB-UniPathway"/>
</dbReference>
<comment type="function">
    <text evidence="2 17">Acts on leucine, isoleucine and valine.</text>
</comment>
<dbReference type="UniPathway" id="UPA00047">
    <property type="reaction ID" value="UER00058"/>
</dbReference>
<evidence type="ECO:0000313" key="19">
    <source>
        <dbReference type="Proteomes" id="UP000063234"/>
    </source>
</evidence>
<gene>
    <name evidence="18" type="primary">e2.6</name>
    <name evidence="17" type="synonym">ilvE</name>
    <name evidence="18" type="ORF">TST_1173</name>
</gene>
<comment type="catalytic activity">
    <reaction evidence="12 17">
        <text>L-valine + 2-oxoglutarate = 3-methyl-2-oxobutanoate + L-glutamate</text>
        <dbReference type="Rhea" id="RHEA:24813"/>
        <dbReference type="ChEBI" id="CHEBI:11851"/>
        <dbReference type="ChEBI" id="CHEBI:16810"/>
        <dbReference type="ChEBI" id="CHEBI:29985"/>
        <dbReference type="ChEBI" id="CHEBI:57762"/>
        <dbReference type="EC" id="2.6.1.42"/>
    </reaction>
</comment>
<dbReference type="RefSeq" id="WP_068549956.1">
    <property type="nucleotide sequence ID" value="NZ_AP013035.1"/>
</dbReference>
<dbReference type="PROSITE" id="PS00770">
    <property type="entry name" value="AA_TRANSFER_CLASS_4"/>
    <property type="match status" value="1"/>
</dbReference>
<dbReference type="GO" id="GO:0009099">
    <property type="term" value="P:L-valine biosynthetic process"/>
    <property type="evidence" value="ECO:0007669"/>
    <property type="project" value="UniProtKB-UniPathway"/>
</dbReference>
<dbReference type="CDD" id="cd01557">
    <property type="entry name" value="BCAT_beta_family"/>
    <property type="match status" value="1"/>
</dbReference>
<evidence type="ECO:0000256" key="11">
    <source>
        <dbReference type="ARBA" id="ARBA00023304"/>
    </source>
</evidence>
<organism evidence="18 19">
    <name type="scientific">Thermosulfidibacter takaii (strain DSM 17441 / JCM 13301 / NBRC 103674 / ABI70S6)</name>
    <dbReference type="NCBI Taxonomy" id="1298851"/>
    <lineage>
        <taxon>Bacteria</taxon>
        <taxon>Pseudomonadati</taxon>
        <taxon>Thermosulfidibacterota</taxon>
        <taxon>Thermosulfidibacteria</taxon>
        <taxon>Thermosulfidibacterales</taxon>
        <taxon>Thermosulfidibacteraceae</taxon>
    </lineage>
</organism>
<keyword evidence="10 16" id="KW-0663">Pyridoxal phosphate</keyword>
<comment type="cofactor">
    <cofactor evidence="1 16">
        <name>pyridoxal 5'-phosphate</name>
        <dbReference type="ChEBI" id="CHEBI:597326"/>
    </cofactor>
</comment>
<keyword evidence="7 17" id="KW-0032">Aminotransferase</keyword>
<evidence type="ECO:0000256" key="2">
    <source>
        <dbReference type="ARBA" id="ARBA00003109"/>
    </source>
</evidence>
<evidence type="ECO:0000256" key="6">
    <source>
        <dbReference type="ARBA" id="ARBA00009320"/>
    </source>
</evidence>
<dbReference type="InterPro" id="IPR043132">
    <property type="entry name" value="BCAT-like_C"/>
</dbReference>
<dbReference type="SUPFAM" id="SSF56752">
    <property type="entry name" value="D-aminoacid aminotransferase-like PLP-dependent enzymes"/>
    <property type="match status" value="1"/>
</dbReference>
<dbReference type="PANTHER" id="PTHR42743">
    <property type="entry name" value="AMINO-ACID AMINOTRANSFERASE"/>
    <property type="match status" value="1"/>
</dbReference>
<keyword evidence="11 17" id="KW-0100">Branched-chain amino acid biosynthesis</keyword>
<reference evidence="19" key="1">
    <citation type="journal article" date="2018" name="Science">
        <title>A primordial and reversible TCA cycle in a facultatively chemolithoautotrophic thermophile.</title>
        <authorList>
            <person name="Nunoura T."/>
            <person name="Chikaraishi Y."/>
            <person name="Izaki R."/>
            <person name="Suwa T."/>
            <person name="Sato T."/>
            <person name="Harada T."/>
            <person name="Mori K."/>
            <person name="Kato Y."/>
            <person name="Miyazaki M."/>
            <person name="Shimamura S."/>
            <person name="Yanagawa K."/>
            <person name="Shuto A."/>
            <person name="Ohkouchi N."/>
            <person name="Fujita N."/>
            <person name="Takaki Y."/>
            <person name="Atomi H."/>
            <person name="Takai K."/>
        </authorList>
    </citation>
    <scope>NUCLEOTIDE SEQUENCE [LARGE SCALE GENOMIC DNA]</scope>
    <source>
        <strain evidence="19">DSM 17441 / JCM 13301 / NBRC 103674 / ABI70S6</strain>
    </source>
</reference>
<accession>A0A0S3QUF3</accession>
<protein>
    <recommendedName>
        <fullName evidence="17">Branched-chain-amino-acid aminotransferase</fullName>
        <shortName evidence="17">BCAT</shortName>
        <ecNumber evidence="17">2.6.1.42</ecNumber>
    </recommendedName>
</protein>
<comment type="pathway">
    <text evidence="3 17">Amino-acid biosynthesis; L-isoleucine biosynthesis; L-isoleucine from 2-oxobutanoate: step 4/4.</text>
</comment>
<comment type="similarity">
    <text evidence="6 15">Belongs to the class-IV pyridoxal-phosphate-dependent aminotransferase family.</text>
</comment>
<evidence type="ECO:0000256" key="9">
    <source>
        <dbReference type="ARBA" id="ARBA00022679"/>
    </source>
</evidence>
<dbReference type="InterPro" id="IPR036038">
    <property type="entry name" value="Aminotransferase-like"/>
</dbReference>
<evidence type="ECO:0000256" key="10">
    <source>
        <dbReference type="ARBA" id="ARBA00022898"/>
    </source>
</evidence>
<evidence type="ECO:0000313" key="18">
    <source>
        <dbReference type="EMBL" id="BAT71965.1"/>
    </source>
</evidence>
<dbReference type="FunFam" id="3.20.10.10:FF:000001">
    <property type="entry name" value="Branched-chain-amino-acid aminotransferase"/>
    <property type="match status" value="1"/>
</dbReference>
<evidence type="ECO:0000256" key="17">
    <source>
        <dbReference type="RuleBase" id="RU364094"/>
    </source>
</evidence>
<dbReference type="NCBIfam" id="TIGR01122">
    <property type="entry name" value="ilvE_I"/>
    <property type="match status" value="1"/>
</dbReference>
<comment type="catalytic activity">
    <reaction evidence="13 17">
        <text>L-isoleucine + 2-oxoglutarate = (S)-3-methyl-2-oxopentanoate + L-glutamate</text>
        <dbReference type="Rhea" id="RHEA:24801"/>
        <dbReference type="ChEBI" id="CHEBI:16810"/>
        <dbReference type="ChEBI" id="CHEBI:29985"/>
        <dbReference type="ChEBI" id="CHEBI:35146"/>
        <dbReference type="ChEBI" id="CHEBI:58045"/>
        <dbReference type="EC" id="2.6.1.42"/>
    </reaction>
</comment>
<dbReference type="Proteomes" id="UP000063234">
    <property type="component" value="Chromosome"/>
</dbReference>
<dbReference type="InterPro" id="IPR001544">
    <property type="entry name" value="Aminotrans_IV"/>
</dbReference>
<evidence type="ECO:0000256" key="4">
    <source>
        <dbReference type="ARBA" id="ARBA00004931"/>
    </source>
</evidence>
<dbReference type="GO" id="GO:0052655">
    <property type="term" value="F:L-valine-2-oxoglutarate transaminase activity"/>
    <property type="evidence" value="ECO:0007669"/>
    <property type="project" value="RHEA"/>
</dbReference>
<comment type="pathway">
    <text evidence="4 17">Amino-acid biosynthesis; L-valine biosynthesis; L-valine from pyruvate: step 4/4.</text>
</comment>
<dbReference type="InterPro" id="IPR005785">
    <property type="entry name" value="B_amino_transI"/>
</dbReference>
<dbReference type="Gene3D" id="3.20.10.10">
    <property type="entry name" value="D-amino Acid Aminotransferase, subunit A, domain 2"/>
    <property type="match status" value="1"/>
</dbReference>
<dbReference type="UniPathway" id="UPA00049">
    <property type="reaction ID" value="UER00062"/>
</dbReference>
<dbReference type="GO" id="GO:0009098">
    <property type="term" value="P:L-leucine biosynthetic process"/>
    <property type="evidence" value="ECO:0007669"/>
    <property type="project" value="UniProtKB-UniPathway"/>
</dbReference>
<dbReference type="EMBL" id="AP013035">
    <property type="protein sequence ID" value="BAT71965.1"/>
    <property type="molecule type" value="Genomic_DNA"/>
</dbReference>
<dbReference type="PATRIC" id="fig|1298851.3.peg.1232"/>
<dbReference type="InterPro" id="IPR033939">
    <property type="entry name" value="BCAT_family"/>
</dbReference>
<keyword evidence="19" id="KW-1185">Reference proteome</keyword>
<proteinExistence type="inferred from homology"/>
<keyword evidence="8 17" id="KW-0028">Amino-acid biosynthesis</keyword>
<evidence type="ECO:0000256" key="12">
    <source>
        <dbReference type="ARBA" id="ARBA00048212"/>
    </source>
</evidence>
<dbReference type="GO" id="GO:0052654">
    <property type="term" value="F:L-leucine-2-oxoglutarate transaminase activity"/>
    <property type="evidence" value="ECO:0007669"/>
    <property type="project" value="RHEA"/>
</dbReference>
<dbReference type="AlphaFoldDB" id="A0A0S3QUF3"/>
<dbReference type="InterPro" id="IPR050571">
    <property type="entry name" value="Class-IV_PLP-Dep_Aminotrnsfr"/>
</dbReference>
<comment type="pathway">
    <text evidence="5 17">Amino-acid biosynthesis; L-leucine biosynthesis; L-leucine from 3-methyl-2-oxobutanoate: step 4/4.</text>
</comment>
<dbReference type="KEGG" id="ttk:TST_1173"/>
<comment type="catalytic activity">
    <reaction evidence="14 17">
        <text>L-leucine + 2-oxoglutarate = 4-methyl-2-oxopentanoate + L-glutamate</text>
        <dbReference type="Rhea" id="RHEA:18321"/>
        <dbReference type="ChEBI" id="CHEBI:16810"/>
        <dbReference type="ChEBI" id="CHEBI:17865"/>
        <dbReference type="ChEBI" id="CHEBI:29985"/>
        <dbReference type="ChEBI" id="CHEBI:57427"/>
        <dbReference type="EC" id="2.6.1.42"/>
    </reaction>
</comment>
<keyword evidence="9 17" id="KW-0808">Transferase</keyword>
<dbReference type="Pfam" id="PF01063">
    <property type="entry name" value="Aminotran_4"/>
    <property type="match status" value="1"/>
</dbReference>
<evidence type="ECO:0000256" key="13">
    <source>
        <dbReference type="ARBA" id="ARBA00048798"/>
    </source>
</evidence>
<dbReference type="InterPro" id="IPR018300">
    <property type="entry name" value="Aminotrans_IV_CS"/>
</dbReference>
<dbReference type="PANTHER" id="PTHR42743:SF11">
    <property type="entry name" value="AMINODEOXYCHORISMATE LYASE"/>
    <property type="match status" value="1"/>
</dbReference>
<evidence type="ECO:0000256" key="14">
    <source>
        <dbReference type="ARBA" id="ARBA00049229"/>
    </source>
</evidence>
<evidence type="ECO:0000256" key="16">
    <source>
        <dbReference type="RuleBase" id="RU004516"/>
    </source>
</evidence>
<dbReference type="GO" id="GO:0005829">
    <property type="term" value="C:cytosol"/>
    <property type="evidence" value="ECO:0007669"/>
    <property type="project" value="TreeGrafter"/>
</dbReference>
<evidence type="ECO:0000256" key="7">
    <source>
        <dbReference type="ARBA" id="ARBA00022576"/>
    </source>
</evidence>
<dbReference type="Gene3D" id="3.30.470.10">
    <property type="match status" value="1"/>
</dbReference>
<evidence type="ECO:0000256" key="1">
    <source>
        <dbReference type="ARBA" id="ARBA00001933"/>
    </source>
</evidence>
<dbReference type="InterPro" id="IPR043131">
    <property type="entry name" value="BCAT-like_N"/>
</dbReference>
<dbReference type="UniPathway" id="UPA00048">
    <property type="reaction ID" value="UER00073"/>
</dbReference>
<dbReference type="GO" id="GO:0052656">
    <property type="term" value="F:L-isoleucine-2-oxoglutarate transaminase activity"/>
    <property type="evidence" value="ECO:0007669"/>
    <property type="project" value="RHEA"/>
</dbReference>
<evidence type="ECO:0000256" key="15">
    <source>
        <dbReference type="RuleBase" id="RU004106"/>
    </source>
</evidence>
<dbReference type="OrthoDB" id="9805628at2"/>
<dbReference type="NCBIfam" id="NF005146">
    <property type="entry name" value="PRK06606.1"/>
    <property type="match status" value="1"/>
</dbReference>
<dbReference type="EC" id="2.6.1.42" evidence="17"/>
<evidence type="ECO:0000256" key="5">
    <source>
        <dbReference type="ARBA" id="ARBA00005072"/>
    </source>
</evidence>
<dbReference type="STRING" id="1298851.TST_1173"/>
<evidence type="ECO:0000256" key="8">
    <source>
        <dbReference type="ARBA" id="ARBA00022605"/>
    </source>
</evidence>